<reference evidence="2 3" key="1">
    <citation type="journal article" date="2011" name="J. Bacteriol.">
        <title>Genome sequence of the algicidal bacterium Kordia algicida OT-1.</title>
        <authorList>
            <person name="Lee H.S."/>
            <person name="Kang S.G."/>
            <person name="Kwon K.K."/>
            <person name="Lee J.H."/>
            <person name="Kim S.J."/>
        </authorList>
    </citation>
    <scope>NUCLEOTIDE SEQUENCE [LARGE SCALE GENOMIC DNA]</scope>
    <source>
        <strain evidence="2 3">OT-1</strain>
    </source>
</reference>
<dbReference type="AlphaFoldDB" id="A9DV53"/>
<evidence type="ECO:0000256" key="1">
    <source>
        <dbReference type="SAM" id="SignalP"/>
    </source>
</evidence>
<dbReference type="Gene3D" id="2.60.120.1130">
    <property type="match status" value="1"/>
</dbReference>
<accession>A9DV53</accession>
<dbReference type="EMBL" id="ABIB01000004">
    <property type="protein sequence ID" value="EDP96376.1"/>
    <property type="molecule type" value="Genomic_DNA"/>
</dbReference>
<dbReference type="Gene3D" id="2.60.40.3140">
    <property type="match status" value="1"/>
</dbReference>
<organism evidence="2 3">
    <name type="scientific">Kordia algicida OT-1</name>
    <dbReference type="NCBI Taxonomy" id="391587"/>
    <lineage>
        <taxon>Bacteria</taxon>
        <taxon>Pseudomonadati</taxon>
        <taxon>Bacteroidota</taxon>
        <taxon>Flavobacteriia</taxon>
        <taxon>Flavobacteriales</taxon>
        <taxon>Flavobacteriaceae</taxon>
        <taxon>Kordia</taxon>
    </lineage>
</organism>
<proteinExistence type="predicted"/>
<name>A9DV53_9FLAO</name>
<feature type="signal peptide" evidence="1">
    <location>
        <begin position="1"/>
        <end position="25"/>
    </location>
</feature>
<evidence type="ECO:0008006" key="4">
    <source>
        <dbReference type="Google" id="ProtNLM"/>
    </source>
</evidence>
<evidence type="ECO:0000313" key="2">
    <source>
        <dbReference type="EMBL" id="EDP96376.1"/>
    </source>
</evidence>
<dbReference type="STRING" id="391587.KAOT1_03167"/>
<protein>
    <recommendedName>
        <fullName evidence="4">DUF3857 domain-containing protein</fullName>
    </recommendedName>
</protein>
<dbReference type="HOGENOM" id="CLU_410920_0_0_10"/>
<keyword evidence="3" id="KW-1185">Reference proteome</keyword>
<comment type="caution">
    <text evidence="2">The sequence shown here is derived from an EMBL/GenBank/DDBJ whole genome shotgun (WGS) entry which is preliminary data.</text>
</comment>
<evidence type="ECO:0000313" key="3">
    <source>
        <dbReference type="Proteomes" id="UP000002945"/>
    </source>
</evidence>
<dbReference type="eggNOG" id="ENOG502Z7RP">
    <property type="taxonomic scope" value="Bacteria"/>
</dbReference>
<sequence length="649" mass="75518">MKSKLNYMRTFIVILLCFCSTQAFSQYYKNYDWAKKPKLHQLSEKEANESSVGILEKYMIEYVVPEFGNNIKKFETTHTIARVHDEKGIKTHNTVYISMYDVIDIVDIKARTITPNGKVTLLNKDNIKEVKNVEEYGDFKIFAIEGAEKDSEIEVLYTLEKEYSAFGRETLQKSYPIRKLEYDFIMGDLPGRIKVYNANSQFVAKTYNKRAGKQLVLKNIVPMLEEEYATPNANKTYVAFQCFGPGTNVTDSMLWNNVVTNITDGMFPETVHPEIAKIIENLLKNQKDDDFTKAYLIDDYVKTNYTIVKNNNAQLSDIDYIVKNKSASDLGIIKIYAHLLKAANVEYLPVITSDVYEHKFDSEFFNPAALREFLIYIPKTYNYISPNRVDYRLSEIPPNILGNKGIFVNAKKQYSFYKILQKDPDFSRVVRNMNISFEDDMEYVKIDQNQEYYGHWAMNNRAFLNLAPEQQIKEFEDYLTGSGIEDKVVKKYEPKNKEMMQLEYNKPFLVSSTITSESLLEEAGDSYIFQVGKVIGTQSELYQETKRVNPIQMQYPNRYNYEIVVNIPADYDIEGLESLIIKKELLDEEGNQKCKFESNYKLEGNKLTVMIEEFYKEYEYDITEYEGFREVINAASDFNKAAILMNPKE</sequence>
<feature type="chain" id="PRO_5002734278" description="DUF3857 domain-containing protein" evidence="1">
    <location>
        <begin position="26"/>
        <end position="649"/>
    </location>
</feature>
<keyword evidence="1" id="KW-0732">Signal</keyword>
<gene>
    <name evidence="2" type="ORF">KAOT1_03167</name>
</gene>
<dbReference type="Proteomes" id="UP000002945">
    <property type="component" value="Unassembled WGS sequence"/>
</dbReference>